<keyword evidence="3" id="KW-1185">Reference proteome</keyword>
<dbReference type="EMBL" id="JAACXV010014634">
    <property type="protein sequence ID" value="KAF7265288.1"/>
    <property type="molecule type" value="Genomic_DNA"/>
</dbReference>
<evidence type="ECO:0000313" key="3">
    <source>
        <dbReference type="Proteomes" id="UP000625711"/>
    </source>
</evidence>
<dbReference type="Proteomes" id="UP000625711">
    <property type="component" value="Unassembled WGS sequence"/>
</dbReference>
<name>A0A834LZR8_RHYFE</name>
<protein>
    <submittedName>
        <fullName evidence="2">Uncharacterized protein</fullName>
    </submittedName>
</protein>
<evidence type="ECO:0000313" key="2">
    <source>
        <dbReference type="EMBL" id="KAF7265288.1"/>
    </source>
</evidence>
<gene>
    <name evidence="2" type="ORF">GWI33_021280</name>
</gene>
<feature type="region of interest" description="Disordered" evidence="1">
    <location>
        <begin position="42"/>
        <end position="63"/>
    </location>
</feature>
<comment type="caution">
    <text evidence="2">The sequence shown here is derived from an EMBL/GenBank/DDBJ whole genome shotgun (WGS) entry which is preliminary data.</text>
</comment>
<reference evidence="2" key="1">
    <citation type="submission" date="2020-08" db="EMBL/GenBank/DDBJ databases">
        <title>Genome sequencing and assembly of the red palm weevil Rhynchophorus ferrugineus.</title>
        <authorList>
            <person name="Dias G.B."/>
            <person name="Bergman C.M."/>
            <person name="Manee M."/>
        </authorList>
    </citation>
    <scope>NUCLEOTIDE SEQUENCE</scope>
    <source>
        <strain evidence="2">AA-2017</strain>
        <tissue evidence="2">Whole larva</tissue>
    </source>
</reference>
<dbReference type="AlphaFoldDB" id="A0A834LZR8"/>
<accession>A0A834LZR8</accession>
<sequence length="94" mass="10685">MFQPGSLKKSVSIRFSADSLYDWLKVTLAVYKTMERKVGEMRRMPETMGATERMSNGGIKGSPLPDRRGFEEFILCDVANMAELPLRLLNITRV</sequence>
<proteinExistence type="predicted"/>
<organism evidence="2 3">
    <name type="scientific">Rhynchophorus ferrugineus</name>
    <name type="common">Red palm weevil</name>
    <name type="synonym">Curculio ferrugineus</name>
    <dbReference type="NCBI Taxonomy" id="354439"/>
    <lineage>
        <taxon>Eukaryota</taxon>
        <taxon>Metazoa</taxon>
        <taxon>Ecdysozoa</taxon>
        <taxon>Arthropoda</taxon>
        <taxon>Hexapoda</taxon>
        <taxon>Insecta</taxon>
        <taxon>Pterygota</taxon>
        <taxon>Neoptera</taxon>
        <taxon>Endopterygota</taxon>
        <taxon>Coleoptera</taxon>
        <taxon>Polyphaga</taxon>
        <taxon>Cucujiformia</taxon>
        <taxon>Curculionidae</taxon>
        <taxon>Dryophthorinae</taxon>
        <taxon>Rhynchophorus</taxon>
    </lineage>
</organism>
<evidence type="ECO:0000256" key="1">
    <source>
        <dbReference type="SAM" id="MobiDB-lite"/>
    </source>
</evidence>